<evidence type="ECO:0000313" key="2">
    <source>
        <dbReference type="Proteomes" id="UP001201463"/>
    </source>
</evidence>
<proteinExistence type="predicted"/>
<evidence type="ECO:0000313" key="1">
    <source>
        <dbReference type="EMBL" id="MCE4540236.1"/>
    </source>
</evidence>
<dbReference type="Proteomes" id="UP001201463">
    <property type="component" value="Unassembled WGS sequence"/>
</dbReference>
<name>A0ABS8XHB0_9BURK</name>
<accession>A0ABS8XHB0</accession>
<dbReference type="InterPro" id="IPR018735">
    <property type="entry name" value="DUF2277"/>
</dbReference>
<sequence length="91" mass="9957">MCRNIRTLFNFEPPATEVEIRDAALQFVRKLSGFNVPSQANQAAFDHAVAAIAEEARTLIASLVTTAEPKNREVEAARARARSMQRFGPGG</sequence>
<organism evidence="1 2">
    <name type="scientific">Pelomonas caseinilytica</name>
    <dbReference type="NCBI Taxonomy" id="2906763"/>
    <lineage>
        <taxon>Bacteria</taxon>
        <taxon>Pseudomonadati</taxon>
        <taxon>Pseudomonadota</taxon>
        <taxon>Betaproteobacteria</taxon>
        <taxon>Burkholderiales</taxon>
        <taxon>Sphaerotilaceae</taxon>
        <taxon>Roseateles</taxon>
    </lineage>
</organism>
<dbReference type="RefSeq" id="WP_233394749.1">
    <property type="nucleotide sequence ID" value="NZ_JAJTWT010000014.1"/>
</dbReference>
<reference evidence="1 2" key="1">
    <citation type="submission" date="2021-12" db="EMBL/GenBank/DDBJ databases">
        <title>Genome seq of p7.</title>
        <authorList>
            <person name="Seo T."/>
        </authorList>
    </citation>
    <scope>NUCLEOTIDE SEQUENCE [LARGE SCALE GENOMIC DNA]</scope>
    <source>
        <strain evidence="1 2">P7</strain>
    </source>
</reference>
<dbReference type="Pfam" id="PF10041">
    <property type="entry name" value="DUF2277"/>
    <property type="match status" value="1"/>
</dbReference>
<dbReference type="EMBL" id="JAJTWT010000014">
    <property type="protein sequence ID" value="MCE4540236.1"/>
    <property type="molecule type" value="Genomic_DNA"/>
</dbReference>
<comment type="caution">
    <text evidence="1">The sequence shown here is derived from an EMBL/GenBank/DDBJ whole genome shotgun (WGS) entry which is preliminary data.</text>
</comment>
<keyword evidence="2" id="KW-1185">Reference proteome</keyword>
<gene>
    <name evidence="1" type="ORF">LXT12_23575</name>
</gene>
<protein>
    <submittedName>
        <fullName evidence="1">DUF2277 domain-containing protein</fullName>
    </submittedName>
</protein>